<gene>
    <name evidence="2" type="ORF">GS601_11740</name>
</gene>
<proteinExistence type="predicted"/>
<dbReference type="InterPro" id="IPR000835">
    <property type="entry name" value="HTH_MarR-typ"/>
</dbReference>
<dbReference type="GO" id="GO:0003700">
    <property type="term" value="F:DNA-binding transcription factor activity"/>
    <property type="evidence" value="ECO:0007669"/>
    <property type="project" value="InterPro"/>
</dbReference>
<dbReference type="AlphaFoldDB" id="A0A8J7Z7S8"/>
<dbReference type="SUPFAM" id="SSF46785">
    <property type="entry name" value="Winged helix' DNA-binding domain"/>
    <property type="match status" value="1"/>
</dbReference>
<dbReference type="InterPro" id="IPR036390">
    <property type="entry name" value="WH_DNA-bd_sf"/>
</dbReference>
<organism evidence="2 3">
    <name type="scientific">Myxacorys almedinensis A</name>
    <dbReference type="NCBI Taxonomy" id="2690445"/>
    <lineage>
        <taxon>Bacteria</taxon>
        <taxon>Bacillati</taxon>
        <taxon>Cyanobacteriota</taxon>
        <taxon>Cyanophyceae</taxon>
        <taxon>Leptolyngbyales</taxon>
        <taxon>Leptolyngbyaceae</taxon>
        <taxon>Myxacorys</taxon>
        <taxon>Myxacorys almedinensis</taxon>
    </lineage>
</organism>
<feature type="domain" description="HTH marR-type" evidence="1">
    <location>
        <begin position="1"/>
        <end position="133"/>
    </location>
</feature>
<dbReference type="PROSITE" id="PS50995">
    <property type="entry name" value="HTH_MARR_2"/>
    <property type="match status" value="1"/>
</dbReference>
<dbReference type="Pfam" id="PF01047">
    <property type="entry name" value="MarR"/>
    <property type="match status" value="1"/>
</dbReference>
<protein>
    <submittedName>
        <fullName evidence="2">MarR family transcriptional regulator</fullName>
    </submittedName>
</protein>
<dbReference type="GO" id="GO:0006950">
    <property type="term" value="P:response to stress"/>
    <property type="evidence" value="ECO:0007669"/>
    <property type="project" value="TreeGrafter"/>
</dbReference>
<evidence type="ECO:0000313" key="2">
    <source>
        <dbReference type="EMBL" id="NDJ17953.1"/>
    </source>
</evidence>
<name>A0A8J7Z7S8_9CYAN</name>
<dbReference type="InterPro" id="IPR036388">
    <property type="entry name" value="WH-like_DNA-bd_sf"/>
</dbReference>
<dbReference type="PANTHER" id="PTHR33164">
    <property type="entry name" value="TRANSCRIPTIONAL REGULATOR, MARR FAMILY"/>
    <property type="match status" value="1"/>
</dbReference>
<keyword evidence="3" id="KW-1185">Reference proteome</keyword>
<evidence type="ECO:0000313" key="3">
    <source>
        <dbReference type="Proteomes" id="UP000646053"/>
    </source>
</evidence>
<comment type="caution">
    <text evidence="2">The sequence shown here is derived from an EMBL/GenBank/DDBJ whole genome shotgun (WGS) entry which is preliminary data.</text>
</comment>
<dbReference type="RefSeq" id="WP_162423461.1">
    <property type="nucleotide sequence ID" value="NZ_WVIE01000011.1"/>
</dbReference>
<dbReference type="Gene3D" id="1.10.10.10">
    <property type="entry name" value="Winged helix-like DNA-binding domain superfamily/Winged helix DNA-binding domain"/>
    <property type="match status" value="1"/>
</dbReference>
<dbReference type="SMART" id="SM00347">
    <property type="entry name" value="HTH_MARR"/>
    <property type="match status" value="1"/>
</dbReference>
<dbReference type="EMBL" id="WVIE01000011">
    <property type="protein sequence ID" value="NDJ17953.1"/>
    <property type="molecule type" value="Genomic_DNA"/>
</dbReference>
<dbReference type="Proteomes" id="UP000646053">
    <property type="component" value="Unassembled WGS sequence"/>
</dbReference>
<accession>A0A8J7Z7S8</accession>
<sequence length="153" mass="16913">MANLQLGRELSARTLMFHAAIAEKVRLSATEHKALDLLSRAGALTAGQLAELTGLTTGAITGLVDRLEKIGFVRRERDPSDRRKVMIYPNLEKMEREIAPLFASMSQQMQTLLSRYSEQELAVIQSFVSQSIAVLQEETKNLQSPSSSHSPTS</sequence>
<reference evidence="2" key="1">
    <citation type="submission" date="2019-12" db="EMBL/GenBank/DDBJ databases">
        <title>High-Quality draft genome sequences of three cyanobacteria isolated from the limestone walls of the Old Cathedral of Coimbra.</title>
        <authorList>
            <person name="Tiago I."/>
            <person name="Soares F."/>
            <person name="Portugal A."/>
        </authorList>
    </citation>
    <scope>NUCLEOTIDE SEQUENCE</scope>
    <source>
        <strain evidence="2">A</strain>
    </source>
</reference>
<dbReference type="PANTHER" id="PTHR33164:SF106">
    <property type="entry name" value="TRANSCRIPTIONAL REGULATORY PROTEIN"/>
    <property type="match status" value="1"/>
</dbReference>
<evidence type="ECO:0000259" key="1">
    <source>
        <dbReference type="PROSITE" id="PS50995"/>
    </source>
</evidence>
<dbReference type="InterPro" id="IPR039422">
    <property type="entry name" value="MarR/SlyA-like"/>
</dbReference>